<name>A0ABT8W2Y1_9GAMM</name>
<keyword evidence="2" id="KW-1185">Reference proteome</keyword>
<dbReference type="PROSITE" id="PS51257">
    <property type="entry name" value="PROKAR_LIPOPROTEIN"/>
    <property type="match status" value="1"/>
</dbReference>
<gene>
    <name evidence="1" type="ORF">QVZ43_12830</name>
</gene>
<reference evidence="1" key="1">
    <citation type="submission" date="2023-07" db="EMBL/GenBank/DDBJ databases">
        <title>Marinobacter sp. chi1 genome sequencing and assembly.</title>
        <authorList>
            <person name="Park S."/>
        </authorList>
    </citation>
    <scope>NUCLEOTIDE SEQUENCE</scope>
    <source>
        <strain evidence="1">Chi1</strain>
    </source>
</reference>
<dbReference type="RefSeq" id="WP_302910242.1">
    <property type="nucleotide sequence ID" value="NZ_JAUMIS010000002.1"/>
</dbReference>
<evidence type="ECO:0000313" key="2">
    <source>
        <dbReference type="Proteomes" id="UP001168640"/>
    </source>
</evidence>
<comment type="caution">
    <text evidence="1">The sequence shown here is derived from an EMBL/GenBank/DDBJ whole genome shotgun (WGS) entry which is preliminary data.</text>
</comment>
<proteinExistence type="predicted"/>
<dbReference type="Proteomes" id="UP001168640">
    <property type="component" value="Unassembled WGS sequence"/>
</dbReference>
<dbReference type="EMBL" id="JAUMIS010000002">
    <property type="protein sequence ID" value="MDO3722605.1"/>
    <property type="molecule type" value="Genomic_DNA"/>
</dbReference>
<protein>
    <submittedName>
        <fullName evidence="1">Uncharacterized protein</fullName>
    </submittedName>
</protein>
<accession>A0ABT8W2Y1</accession>
<evidence type="ECO:0000313" key="1">
    <source>
        <dbReference type="EMBL" id="MDO3722605.1"/>
    </source>
</evidence>
<organism evidence="1 2">
    <name type="scientific">Marinobacter suaedae</name>
    <dbReference type="NCBI Taxonomy" id="3057675"/>
    <lineage>
        <taxon>Bacteria</taxon>
        <taxon>Pseudomonadati</taxon>
        <taxon>Pseudomonadota</taxon>
        <taxon>Gammaproteobacteria</taxon>
        <taxon>Pseudomonadales</taxon>
        <taxon>Marinobacteraceae</taxon>
        <taxon>Marinobacter</taxon>
    </lineage>
</organism>
<sequence length="293" mass="32743">MSIVRGAGILLLGLWLLAGCDSDTERGSNNEAHQNAATSNARALEFSIDLDEAQMDWVGAQVFKNECAGQLKCLVHWNKGEPFPSLGIGHFIWYPAGVEERFVESFPALIQYMHQRQASVPDWLRELDEFDAPWPDRETFLAAQDSAEVAQLREFLAGTQGIQAEFIVERASRSLAKVVAAAPESQREAVSNRLKGLTSTPGGLYAVIDYVNFKGEGLSPDERYSGQGWGLLQVLLAMEEQNQGASVLEKFRGAADQVLTRRAENAPQDIERDRWLPGWRKRLQTYREPAEMF</sequence>